<dbReference type="Pfam" id="PF07187">
    <property type="entry name" value="DUF1405"/>
    <property type="match status" value="1"/>
</dbReference>
<feature type="transmembrane region" description="Helical" evidence="1">
    <location>
        <begin position="73"/>
        <end position="95"/>
    </location>
</feature>
<dbReference type="PANTHER" id="PTHR40042">
    <property type="entry name" value="HYPOTHETICAL MEMBRANE SPANNING PROTEIN"/>
    <property type="match status" value="1"/>
</dbReference>
<feature type="transmembrane region" description="Helical" evidence="1">
    <location>
        <begin position="43"/>
        <end position="66"/>
    </location>
</feature>
<comment type="caution">
    <text evidence="2">The sequence shown here is derived from an EMBL/GenBank/DDBJ whole genome shotgun (WGS) entry which is preliminary data.</text>
</comment>
<keyword evidence="1" id="KW-0472">Membrane</keyword>
<name>A0A4R2PCH1_9BACL</name>
<dbReference type="Proteomes" id="UP000295416">
    <property type="component" value="Unassembled WGS sequence"/>
</dbReference>
<dbReference type="EMBL" id="SLXK01000002">
    <property type="protein sequence ID" value="TCP31625.1"/>
    <property type="molecule type" value="Genomic_DNA"/>
</dbReference>
<reference evidence="2 3" key="1">
    <citation type="submission" date="2019-03" db="EMBL/GenBank/DDBJ databases">
        <title>Genomic Encyclopedia of Type Strains, Phase IV (KMG-IV): sequencing the most valuable type-strain genomes for metagenomic binning, comparative biology and taxonomic classification.</title>
        <authorList>
            <person name="Goeker M."/>
        </authorList>
    </citation>
    <scope>NUCLEOTIDE SEQUENCE [LARGE SCALE GENOMIC DNA]</scope>
    <source>
        <strain evidence="2 3">DSM 19377</strain>
    </source>
</reference>
<proteinExistence type="predicted"/>
<gene>
    <name evidence="2" type="ORF">EV207_102115</name>
</gene>
<keyword evidence="3" id="KW-1185">Reference proteome</keyword>
<dbReference type="AlphaFoldDB" id="A0A4R2PCH1"/>
<dbReference type="OrthoDB" id="152213at2"/>
<feature type="transmembrane region" description="Helical" evidence="1">
    <location>
        <begin position="166"/>
        <end position="186"/>
    </location>
</feature>
<feature type="transmembrane region" description="Helical" evidence="1">
    <location>
        <begin position="12"/>
        <end position="31"/>
    </location>
</feature>
<evidence type="ECO:0000313" key="2">
    <source>
        <dbReference type="EMBL" id="TCP31625.1"/>
    </source>
</evidence>
<dbReference type="InterPro" id="IPR009845">
    <property type="entry name" value="DUF1405"/>
</dbReference>
<feature type="transmembrane region" description="Helical" evidence="1">
    <location>
        <begin position="134"/>
        <end position="154"/>
    </location>
</feature>
<protein>
    <submittedName>
        <fullName evidence="2">Putative membrane protein YpjA</fullName>
    </submittedName>
</protein>
<feature type="transmembrane region" description="Helical" evidence="1">
    <location>
        <begin position="107"/>
        <end position="127"/>
    </location>
</feature>
<evidence type="ECO:0000256" key="1">
    <source>
        <dbReference type="SAM" id="Phobius"/>
    </source>
</evidence>
<organism evidence="2 3">
    <name type="scientific">Scopulibacillus darangshiensis</name>
    <dbReference type="NCBI Taxonomy" id="442528"/>
    <lineage>
        <taxon>Bacteria</taxon>
        <taxon>Bacillati</taxon>
        <taxon>Bacillota</taxon>
        <taxon>Bacilli</taxon>
        <taxon>Bacillales</taxon>
        <taxon>Sporolactobacillaceae</taxon>
        <taxon>Scopulibacillus</taxon>
    </lineage>
</organism>
<keyword evidence="1" id="KW-0812">Transmembrane</keyword>
<evidence type="ECO:0000313" key="3">
    <source>
        <dbReference type="Proteomes" id="UP000295416"/>
    </source>
</evidence>
<keyword evidence="1" id="KW-1133">Transmembrane helix</keyword>
<dbReference type="PANTHER" id="PTHR40042:SF1">
    <property type="entry name" value="DUF1405 DOMAIN-CONTAINING PROTEIN"/>
    <property type="match status" value="1"/>
</dbReference>
<accession>A0A4R2PCH1</accession>
<sequence length="195" mass="22795">MTGIYFLLKQKWVLWTLLIINLLGTVYGYYWYLFQLKDTPIKFMIFVPDSPTASLFFCIVLSGFLLKKHFRLFEALAAVTLFKYGVWAVGMNAVSSSFGYKLEFENWMLIFSHGCMAIEGLLYARFYRFKGWHLLIAAIWTVHNDFIDYIFGMAPWYPYLAANIQTIGYLTFWLSLISIGLVYLLAMRKNKLTLS</sequence>
<dbReference type="RefSeq" id="WP_132743210.1">
    <property type="nucleotide sequence ID" value="NZ_SLXK01000002.1"/>
</dbReference>